<keyword evidence="3" id="KW-1185">Reference proteome</keyword>
<keyword evidence="2" id="KW-0449">Lipoprotein</keyword>
<evidence type="ECO:0000313" key="3">
    <source>
        <dbReference type="Proteomes" id="UP000498980"/>
    </source>
</evidence>
<sequence length="274" mass="28307">MVGTGTLPSATPVTQMRGSAPVTSFAPAVRARRRAALAVVLCAGLTAALTACAGEDPDKGTNGVGRLDAAGIDKKTRAAADAADAVRLAGTLVSKGGTYRLDMQLNAQGGTGSVTSRENTFELLRVGDELFLKADAGFWNPETDGEGEESDQAAADKLQGKYVKVPQGDPTYRQLRGFTDKKILLDGLLTLQGKVNKGDRTKVAGVPTVRIMGGKGEGGALDVSLKGTPYPVRVARGGGGGTVTLADWGRPFTLEPPSEDETVDYGGQLPESSS</sequence>
<organism evidence="2 3">
    <name type="scientific">Streptomyces fulvorobeus</name>
    <dbReference type="NCBI Taxonomy" id="284028"/>
    <lineage>
        <taxon>Bacteria</taxon>
        <taxon>Bacillati</taxon>
        <taxon>Actinomycetota</taxon>
        <taxon>Actinomycetes</taxon>
        <taxon>Kitasatosporales</taxon>
        <taxon>Streptomycetaceae</taxon>
        <taxon>Streptomyces</taxon>
    </lineage>
</organism>
<feature type="region of interest" description="Disordered" evidence="1">
    <location>
        <begin position="247"/>
        <end position="274"/>
    </location>
</feature>
<protein>
    <submittedName>
        <fullName evidence="2">Lipoprotein</fullName>
    </submittedName>
</protein>
<accession>A0A7J0CBD2</accession>
<evidence type="ECO:0000256" key="1">
    <source>
        <dbReference type="SAM" id="MobiDB-lite"/>
    </source>
</evidence>
<proteinExistence type="predicted"/>
<evidence type="ECO:0000313" key="2">
    <source>
        <dbReference type="EMBL" id="GFM99203.1"/>
    </source>
</evidence>
<dbReference type="EMBL" id="BLWC01000001">
    <property type="protein sequence ID" value="GFM99203.1"/>
    <property type="molecule type" value="Genomic_DNA"/>
</dbReference>
<dbReference type="AlphaFoldDB" id="A0A7J0CBD2"/>
<reference evidence="2 3" key="1">
    <citation type="submission" date="2020-05" db="EMBL/GenBank/DDBJ databases">
        <title>Whole genome shotgun sequence of Streptomyces fulvorobeus NBRC 15897.</title>
        <authorList>
            <person name="Komaki H."/>
            <person name="Tamura T."/>
        </authorList>
    </citation>
    <scope>NUCLEOTIDE SEQUENCE [LARGE SCALE GENOMIC DNA]</scope>
    <source>
        <strain evidence="2 3">NBRC 15897</strain>
    </source>
</reference>
<comment type="caution">
    <text evidence="2">The sequence shown here is derived from an EMBL/GenBank/DDBJ whole genome shotgun (WGS) entry which is preliminary data.</text>
</comment>
<gene>
    <name evidence="2" type="ORF">Sfulv_40140</name>
</gene>
<dbReference type="Proteomes" id="UP000498980">
    <property type="component" value="Unassembled WGS sequence"/>
</dbReference>
<name>A0A7J0CBD2_9ACTN</name>